<feature type="region of interest" description="Disordered" evidence="1">
    <location>
        <begin position="1"/>
        <end position="29"/>
    </location>
</feature>
<evidence type="ECO:0000313" key="3">
    <source>
        <dbReference type="Proteomes" id="UP001472677"/>
    </source>
</evidence>
<dbReference type="Proteomes" id="UP001472677">
    <property type="component" value="Unassembled WGS sequence"/>
</dbReference>
<accession>A0ABR2BL27</accession>
<reference evidence="2 3" key="1">
    <citation type="journal article" date="2024" name="G3 (Bethesda)">
        <title>Genome assembly of Hibiscus sabdariffa L. provides insights into metabolisms of medicinal natural products.</title>
        <authorList>
            <person name="Kim T."/>
        </authorList>
    </citation>
    <scope>NUCLEOTIDE SEQUENCE [LARGE SCALE GENOMIC DNA]</scope>
    <source>
        <strain evidence="2">TK-2024</strain>
        <tissue evidence="2">Old leaves</tissue>
    </source>
</reference>
<sequence length="68" mass="7315">MEISSVRTREEGLSGHYDEHTVGSVGTRRGDTMLRMGKCRVGEGGYDPGNGTNFVESYAIGDSVFSTP</sequence>
<dbReference type="EMBL" id="JBBPBM010000105">
    <property type="protein sequence ID" value="KAK8507873.1"/>
    <property type="molecule type" value="Genomic_DNA"/>
</dbReference>
<organism evidence="2 3">
    <name type="scientific">Hibiscus sabdariffa</name>
    <name type="common">roselle</name>
    <dbReference type="NCBI Taxonomy" id="183260"/>
    <lineage>
        <taxon>Eukaryota</taxon>
        <taxon>Viridiplantae</taxon>
        <taxon>Streptophyta</taxon>
        <taxon>Embryophyta</taxon>
        <taxon>Tracheophyta</taxon>
        <taxon>Spermatophyta</taxon>
        <taxon>Magnoliopsida</taxon>
        <taxon>eudicotyledons</taxon>
        <taxon>Gunneridae</taxon>
        <taxon>Pentapetalae</taxon>
        <taxon>rosids</taxon>
        <taxon>malvids</taxon>
        <taxon>Malvales</taxon>
        <taxon>Malvaceae</taxon>
        <taxon>Malvoideae</taxon>
        <taxon>Hibiscus</taxon>
    </lineage>
</organism>
<evidence type="ECO:0000256" key="1">
    <source>
        <dbReference type="SAM" id="MobiDB-lite"/>
    </source>
</evidence>
<proteinExistence type="predicted"/>
<protein>
    <submittedName>
        <fullName evidence="2">Uncharacterized protein</fullName>
    </submittedName>
</protein>
<comment type="caution">
    <text evidence="2">The sequence shown here is derived from an EMBL/GenBank/DDBJ whole genome shotgun (WGS) entry which is preliminary data.</text>
</comment>
<gene>
    <name evidence="2" type="ORF">V6N12_074437</name>
</gene>
<evidence type="ECO:0000313" key="2">
    <source>
        <dbReference type="EMBL" id="KAK8507873.1"/>
    </source>
</evidence>
<keyword evidence="3" id="KW-1185">Reference proteome</keyword>
<name>A0ABR2BL27_9ROSI</name>
<feature type="compositionally biased region" description="Basic and acidic residues" evidence="1">
    <location>
        <begin position="7"/>
        <end position="21"/>
    </location>
</feature>